<dbReference type="AlphaFoldDB" id="A0A7U2FBI5"/>
<evidence type="ECO:0000313" key="8">
    <source>
        <dbReference type="Proteomes" id="UP000663193"/>
    </source>
</evidence>
<dbReference type="Proteomes" id="UP000663193">
    <property type="component" value="Chromosome 13"/>
</dbReference>
<dbReference type="KEGG" id="pno:SNOG_05199"/>
<keyword evidence="4" id="KW-0378">Hydrolase</keyword>
<dbReference type="InterPro" id="IPR050072">
    <property type="entry name" value="Peptidase_M20A"/>
</dbReference>
<dbReference type="PANTHER" id="PTHR43808">
    <property type="entry name" value="ACETYLORNITHINE DEACETYLASE"/>
    <property type="match status" value="1"/>
</dbReference>
<dbReference type="Gene3D" id="3.30.70.360">
    <property type="match status" value="1"/>
</dbReference>
<comment type="similarity">
    <text evidence="2">Belongs to the peptidase M20A family.</text>
</comment>
<dbReference type="SUPFAM" id="SSF55031">
    <property type="entry name" value="Bacterial exopeptidase dimerisation domain"/>
    <property type="match status" value="1"/>
</dbReference>
<evidence type="ECO:0000259" key="6">
    <source>
        <dbReference type="Pfam" id="PF07687"/>
    </source>
</evidence>
<name>A0A7U2FBI5_PHANO</name>
<dbReference type="OrthoDB" id="10059875at2759"/>
<evidence type="ECO:0000256" key="2">
    <source>
        <dbReference type="ARBA" id="ARBA00006247"/>
    </source>
</evidence>
<keyword evidence="5" id="KW-0862">Zinc</keyword>
<accession>A0A7U2FBI5</accession>
<dbReference type="Pfam" id="PF07687">
    <property type="entry name" value="M20_dimer"/>
    <property type="match status" value="1"/>
</dbReference>
<dbReference type="CDD" id="cd08011">
    <property type="entry name" value="M20_ArgE_DapE-like"/>
    <property type="match status" value="1"/>
</dbReference>
<protein>
    <recommendedName>
        <fullName evidence="6">Peptidase M20 dimerisation domain-containing protein</fullName>
    </recommendedName>
</protein>
<keyword evidence="3" id="KW-0479">Metal-binding</keyword>
<reference evidence="8" key="1">
    <citation type="journal article" date="2021" name="BMC Genomics">
        <title>Chromosome-level genome assembly and manually-curated proteome of model necrotroph Parastagonospora nodorum Sn15 reveals a genome-wide trove of candidate effector homologs, and redundancy of virulence-related functions within an accessory chromosome.</title>
        <authorList>
            <person name="Bertazzoni S."/>
            <person name="Jones D.A.B."/>
            <person name="Phan H.T."/>
            <person name="Tan K.-C."/>
            <person name="Hane J.K."/>
        </authorList>
    </citation>
    <scope>NUCLEOTIDE SEQUENCE [LARGE SCALE GENOMIC DNA]</scope>
    <source>
        <strain evidence="8">SN15 / ATCC MYA-4574 / FGSC 10173)</strain>
    </source>
</reference>
<comment type="cofactor">
    <cofactor evidence="1">
        <name>Zn(2+)</name>
        <dbReference type="ChEBI" id="CHEBI:29105"/>
    </cofactor>
</comment>
<dbReference type="VEuPathDB" id="FungiDB:JI435_051990"/>
<organism evidence="7 8">
    <name type="scientific">Phaeosphaeria nodorum (strain SN15 / ATCC MYA-4574 / FGSC 10173)</name>
    <name type="common">Glume blotch fungus</name>
    <name type="synonym">Parastagonospora nodorum</name>
    <dbReference type="NCBI Taxonomy" id="321614"/>
    <lineage>
        <taxon>Eukaryota</taxon>
        <taxon>Fungi</taxon>
        <taxon>Dikarya</taxon>
        <taxon>Ascomycota</taxon>
        <taxon>Pezizomycotina</taxon>
        <taxon>Dothideomycetes</taxon>
        <taxon>Pleosporomycetidae</taxon>
        <taxon>Pleosporales</taxon>
        <taxon>Pleosporineae</taxon>
        <taxon>Phaeosphaeriaceae</taxon>
        <taxon>Parastagonospora</taxon>
    </lineage>
</organism>
<proteinExistence type="inferred from homology"/>
<evidence type="ECO:0000256" key="4">
    <source>
        <dbReference type="ARBA" id="ARBA00022801"/>
    </source>
</evidence>
<evidence type="ECO:0000256" key="5">
    <source>
        <dbReference type="ARBA" id="ARBA00022833"/>
    </source>
</evidence>
<dbReference type="PANTHER" id="PTHR43808:SF32">
    <property type="entry name" value="ARGE_DAPE-RELATED DEACYLASE"/>
    <property type="match status" value="1"/>
</dbReference>
<sequence length="424" mass="45213">MAQFDTAKTFLRTSISSSLPLLIQRSQTLIQAASPNPPGDVSSAAAAAVALIREHIPNADVSLHETAPGIVNVVATIHASRPGKTLLFSGHLDTYPIGDTAQWTVPALEGCLSDDKLRLYGRGSADMKGGIAASIIAMRALAQMKDKWHGKIVLALAGDEETMGHLGTKWMLDHVDVVKHADAVIVGDAGSPLVVRVGEKGLAWVEICATGKAAHGAHVHRGRNAIDTLISAIQRIKDLEKLEVRGVEEVGKAIESAKPVSEDLAGAGEADVLRRITVNLGTIEGGSSMNLVPDFASAKTDIRLPYGISTDEVLTYIHEHLDPLEGISFGVLQRYDPTWTSASEEIVKYTLSAAQDMISSKAVVNMRVGASDARLFRQKGIPTVVLGLTPFNMGGPDEYCAVEELVQVAQVHALAALGFLRREY</sequence>
<dbReference type="GO" id="GO:0016787">
    <property type="term" value="F:hydrolase activity"/>
    <property type="evidence" value="ECO:0007669"/>
    <property type="project" value="UniProtKB-KW"/>
</dbReference>
<gene>
    <name evidence="7" type="ORF">JI435_051990</name>
</gene>
<evidence type="ECO:0000313" key="7">
    <source>
        <dbReference type="EMBL" id="QRD02228.1"/>
    </source>
</evidence>
<feature type="domain" description="Peptidase M20 dimerisation" evidence="6">
    <location>
        <begin position="197"/>
        <end position="323"/>
    </location>
</feature>
<dbReference type="InterPro" id="IPR011650">
    <property type="entry name" value="Peptidase_M20_dimer"/>
</dbReference>
<dbReference type="Pfam" id="PF01546">
    <property type="entry name" value="Peptidase_M20"/>
    <property type="match status" value="1"/>
</dbReference>
<dbReference type="InterPro" id="IPR001261">
    <property type="entry name" value="ArgE/DapE_CS"/>
</dbReference>
<dbReference type="PROSITE" id="PS00759">
    <property type="entry name" value="ARGE_DAPE_CPG2_2"/>
    <property type="match status" value="1"/>
</dbReference>
<dbReference type="EMBL" id="CP069035">
    <property type="protein sequence ID" value="QRD02228.1"/>
    <property type="molecule type" value="Genomic_DNA"/>
</dbReference>
<dbReference type="InterPro" id="IPR002933">
    <property type="entry name" value="Peptidase_M20"/>
</dbReference>
<keyword evidence="8" id="KW-1185">Reference proteome</keyword>
<dbReference type="SUPFAM" id="SSF53187">
    <property type="entry name" value="Zn-dependent exopeptidases"/>
    <property type="match status" value="1"/>
</dbReference>
<dbReference type="InterPro" id="IPR036264">
    <property type="entry name" value="Bact_exopeptidase_dim_dom"/>
</dbReference>
<dbReference type="OMA" id="STFEPTM"/>
<evidence type="ECO:0000256" key="3">
    <source>
        <dbReference type="ARBA" id="ARBA00022723"/>
    </source>
</evidence>
<dbReference type="GO" id="GO:0046872">
    <property type="term" value="F:metal ion binding"/>
    <property type="evidence" value="ECO:0007669"/>
    <property type="project" value="UniProtKB-KW"/>
</dbReference>
<dbReference type="Gene3D" id="3.40.630.10">
    <property type="entry name" value="Zn peptidases"/>
    <property type="match status" value="2"/>
</dbReference>
<dbReference type="RefSeq" id="XP_001795608.1">
    <property type="nucleotide sequence ID" value="XM_001795556.1"/>
</dbReference>
<evidence type="ECO:0000256" key="1">
    <source>
        <dbReference type="ARBA" id="ARBA00001947"/>
    </source>
</evidence>